<evidence type="ECO:0000313" key="3">
    <source>
        <dbReference type="Proteomes" id="UP000000268"/>
    </source>
</evidence>
<dbReference type="Proteomes" id="UP000000268">
    <property type="component" value="Plasmid pREB1"/>
</dbReference>
<keyword evidence="3" id="KW-1185">Reference proteome</keyword>
<reference evidence="2 3" key="1">
    <citation type="journal article" date="2008" name="Proc. Natl. Acad. Sci. U.S.A.">
        <title>Niche adaptation and genome expansion in the chlorophyll d-producing cyanobacterium Acaryochloris marina.</title>
        <authorList>
            <person name="Swingley W.D."/>
            <person name="Chen M."/>
            <person name="Cheung P.C."/>
            <person name="Conrad A.L."/>
            <person name="Dejesa L.C."/>
            <person name="Hao J."/>
            <person name="Honchak B.M."/>
            <person name="Karbach L.E."/>
            <person name="Kurdoglu A."/>
            <person name="Lahiri S."/>
            <person name="Mastrian S.D."/>
            <person name="Miyashita H."/>
            <person name="Page L."/>
            <person name="Ramakrishna P."/>
            <person name="Satoh S."/>
            <person name="Sattley W.M."/>
            <person name="Shimada Y."/>
            <person name="Taylor H.L."/>
            <person name="Tomo T."/>
            <person name="Tsuchiya T."/>
            <person name="Wang Z.T."/>
            <person name="Raymond J."/>
            <person name="Mimuro M."/>
            <person name="Blankenship R.E."/>
            <person name="Touchman J.W."/>
        </authorList>
    </citation>
    <scope>NUCLEOTIDE SEQUENCE [LARGE SCALE GENOMIC DNA]</scope>
    <source>
        <strain evidence="3">MBIC 11017</strain>
        <plasmid evidence="3">Plasmid pREB1</plasmid>
    </source>
</reference>
<feature type="compositionally biased region" description="Low complexity" evidence="1">
    <location>
        <begin position="106"/>
        <end position="118"/>
    </location>
</feature>
<dbReference type="KEGG" id="amr:AM1_A0389"/>
<gene>
    <name evidence="2" type="ordered locus">AM1_A0389</name>
</gene>
<name>A8ZL39_ACAM1</name>
<dbReference type="EMBL" id="CP000838">
    <property type="protein sequence ID" value="ABW31507.1"/>
    <property type="molecule type" value="Genomic_DNA"/>
</dbReference>
<organism evidence="2 3">
    <name type="scientific">Acaryochloris marina (strain MBIC 11017)</name>
    <dbReference type="NCBI Taxonomy" id="329726"/>
    <lineage>
        <taxon>Bacteria</taxon>
        <taxon>Bacillati</taxon>
        <taxon>Cyanobacteriota</taxon>
        <taxon>Cyanophyceae</taxon>
        <taxon>Acaryochloridales</taxon>
        <taxon>Acaryochloridaceae</taxon>
        <taxon>Acaryochloris</taxon>
    </lineage>
</organism>
<accession>A8ZL39</accession>
<dbReference type="OrthoDB" id="576673at2"/>
<protein>
    <submittedName>
        <fullName evidence="2">Uncharacterized protein</fullName>
    </submittedName>
</protein>
<keyword evidence="2" id="KW-0614">Plasmid</keyword>
<sequence>MSSEEQQFREALQIGQQAVNATNSVIINAVALRKPRVAVKIETAEQAMELAKKEIRNNTPTDVIKTKLRMSDYAEKVQDPTKMAERYVKSAQLKVAVETHGHKLTQNRNRGQNRGFGR</sequence>
<feature type="region of interest" description="Disordered" evidence="1">
    <location>
        <begin position="98"/>
        <end position="118"/>
    </location>
</feature>
<dbReference type="HOGENOM" id="CLU_2067950_0_0_3"/>
<evidence type="ECO:0000256" key="1">
    <source>
        <dbReference type="SAM" id="MobiDB-lite"/>
    </source>
</evidence>
<geneLocation type="plasmid" evidence="2 3">
    <name>pREB1</name>
</geneLocation>
<dbReference type="RefSeq" id="WP_012166880.1">
    <property type="nucleotide sequence ID" value="NC_009926.1"/>
</dbReference>
<dbReference type="AlphaFoldDB" id="A8ZL39"/>
<proteinExistence type="predicted"/>
<evidence type="ECO:0000313" key="2">
    <source>
        <dbReference type="EMBL" id="ABW31507.1"/>
    </source>
</evidence>